<evidence type="ECO:0008006" key="4">
    <source>
        <dbReference type="Google" id="ProtNLM"/>
    </source>
</evidence>
<dbReference type="Proteomes" id="UP001403094">
    <property type="component" value="Unassembled WGS sequence"/>
</dbReference>
<evidence type="ECO:0000313" key="3">
    <source>
        <dbReference type="Proteomes" id="UP001403094"/>
    </source>
</evidence>
<evidence type="ECO:0000256" key="1">
    <source>
        <dbReference type="SAM" id="MobiDB-lite"/>
    </source>
</evidence>
<feature type="compositionally biased region" description="Basic and acidic residues" evidence="1">
    <location>
        <begin position="27"/>
        <end position="39"/>
    </location>
</feature>
<name>A0ABP5GYA9_9ACTN</name>
<comment type="caution">
    <text evidence="2">The sequence shown here is derived from an EMBL/GenBank/DDBJ whole genome shotgun (WGS) entry which is preliminary data.</text>
</comment>
<feature type="compositionally biased region" description="Basic and acidic residues" evidence="1">
    <location>
        <begin position="112"/>
        <end position="122"/>
    </location>
</feature>
<accession>A0ABP5GYA9</accession>
<reference evidence="3" key="1">
    <citation type="journal article" date="2019" name="Int. J. Syst. Evol. Microbiol.">
        <title>The Global Catalogue of Microorganisms (GCM) 10K type strain sequencing project: providing services to taxonomists for standard genome sequencing and annotation.</title>
        <authorList>
            <consortium name="The Broad Institute Genomics Platform"/>
            <consortium name="The Broad Institute Genome Sequencing Center for Infectious Disease"/>
            <person name="Wu L."/>
            <person name="Ma J."/>
        </authorList>
    </citation>
    <scope>NUCLEOTIDE SEQUENCE [LARGE SCALE GENOMIC DNA]</scope>
    <source>
        <strain evidence="3">JCM 14549</strain>
    </source>
</reference>
<feature type="region of interest" description="Disordered" evidence="1">
    <location>
        <begin position="1"/>
        <end position="213"/>
    </location>
</feature>
<keyword evidence="3" id="KW-1185">Reference proteome</keyword>
<proteinExistence type="predicted"/>
<sequence>MTQTRPVRWIYPRLGTPISDGPTSGGLRRDDGTPGRRTENAPLHAHGAPDAVPRRTVRSGETAGQRCVHPAPLPERFGHRRTGYPKGQVGGPQPPGAAAEGEERAVPAGSNAKEERQYEHIKKGQKKRGASEGRAKEIAARTVNKQRARAGETKTASKTSTRDPKSAYRRGGERSHQGPQGPTKDQLYAEARKKNVDGRSSMNKEQLRKALGR</sequence>
<gene>
    <name evidence="2" type="ORF">GCM10009757_41150</name>
</gene>
<feature type="compositionally biased region" description="Basic and acidic residues" evidence="1">
    <location>
        <begin position="129"/>
        <end position="139"/>
    </location>
</feature>
<evidence type="ECO:0000313" key="2">
    <source>
        <dbReference type="EMBL" id="GAA2059643.1"/>
    </source>
</evidence>
<dbReference type="EMBL" id="BAAANQ010000009">
    <property type="protein sequence ID" value="GAA2059643.1"/>
    <property type="molecule type" value="Genomic_DNA"/>
</dbReference>
<protein>
    <recommendedName>
        <fullName evidence="4">Plasmid stabilization protein</fullName>
    </recommendedName>
</protein>
<feature type="compositionally biased region" description="Basic and acidic residues" evidence="1">
    <location>
        <begin position="160"/>
        <end position="176"/>
    </location>
</feature>
<organism evidence="2 3">
    <name type="scientific">Streptomyces cheonanensis</name>
    <dbReference type="NCBI Taxonomy" id="312720"/>
    <lineage>
        <taxon>Bacteria</taxon>
        <taxon>Bacillati</taxon>
        <taxon>Actinomycetota</taxon>
        <taxon>Actinomycetes</taxon>
        <taxon>Kitasatosporales</taxon>
        <taxon>Streptomycetaceae</taxon>
        <taxon>Streptomyces</taxon>
    </lineage>
</organism>